<evidence type="ECO:0000313" key="2">
    <source>
        <dbReference type="Proteomes" id="UP001493153"/>
    </source>
</evidence>
<dbReference type="Proteomes" id="UP001493153">
    <property type="component" value="Chromosome"/>
</dbReference>
<sequence>MGKLDANVSLLLSEIEAGGFSELSVRAAYAAMARHLPAIHHDPFDWLLVAQALFEPLHLLISDGYVLKYTDFVISL</sequence>
<organism evidence="1 2">
    <name type="scientific">Mycetohabitans rhizoxinica</name>
    <dbReference type="NCBI Taxonomy" id="412963"/>
    <lineage>
        <taxon>Bacteria</taxon>
        <taxon>Pseudomonadati</taxon>
        <taxon>Pseudomonadota</taxon>
        <taxon>Betaproteobacteria</taxon>
        <taxon>Burkholderiales</taxon>
        <taxon>Burkholderiaceae</taxon>
        <taxon>Mycetohabitans</taxon>
    </lineage>
</organism>
<evidence type="ECO:0008006" key="3">
    <source>
        <dbReference type="Google" id="ProtNLM"/>
    </source>
</evidence>
<gene>
    <name evidence="1" type="ORF">IHE29_03270</name>
</gene>
<protein>
    <recommendedName>
        <fullName evidence="3">PIN domain-containing protein</fullName>
    </recommendedName>
</protein>
<proteinExistence type="predicted"/>
<evidence type="ECO:0000313" key="1">
    <source>
        <dbReference type="EMBL" id="WXK38350.1"/>
    </source>
</evidence>
<keyword evidence="2" id="KW-1185">Reference proteome</keyword>
<dbReference type="EMBL" id="CP062176">
    <property type="protein sequence ID" value="WXK38350.1"/>
    <property type="molecule type" value="Genomic_DNA"/>
</dbReference>
<accession>A0ABZ2PTC7</accession>
<reference evidence="1 2" key="1">
    <citation type="submission" date="2020-09" db="EMBL/GenBank/DDBJ databases">
        <title>Genome sequences of Mycetohabitans spp.</title>
        <authorList>
            <person name="Carter M.E."/>
            <person name="Carpenter S.C.D."/>
            <person name="Bogdanove A.J."/>
        </authorList>
    </citation>
    <scope>NUCLEOTIDE SEQUENCE [LARGE SCALE GENOMIC DNA]</scope>
    <source>
        <strain evidence="1 2">B12</strain>
    </source>
</reference>
<dbReference type="RefSeq" id="WP_338862439.1">
    <property type="nucleotide sequence ID" value="NZ_CP062174.1"/>
</dbReference>
<name>A0ABZ2PTC7_9BURK</name>